<dbReference type="Pfam" id="PF00072">
    <property type="entry name" value="Response_reg"/>
    <property type="match status" value="1"/>
</dbReference>
<dbReference type="Proteomes" id="UP000472320">
    <property type="component" value="Unassembled WGS sequence"/>
</dbReference>
<dbReference type="InterPro" id="IPR001789">
    <property type="entry name" value="Sig_transdc_resp-reg_receiver"/>
</dbReference>
<protein>
    <submittedName>
        <fullName evidence="3">Response regulator</fullName>
    </submittedName>
</protein>
<proteinExistence type="predicted"/>
<reference evidence="3 4" key="1">
    <citation type="submission" date="2019-11" db="EMBL/GenBank/DDBJ databases">
        <title>Type strains purchased from KCTC, JCM and DSMZ.</title>
        <authorList>
            <person name="Lu H."/>
        </authorList>
    </citation>
    <scope>NUCLEOTIDE SEQUENCE [LARGE SCALE GENOMIC DNA]</scope>
    <source>
        <strain evidence="3 4">JCM 31587</strain>
    </source>
</reference>
<dbReference type="RefSeq" id="WP_155452969.1">
    <property type="nucleotide sequence ID" value="NZ_WNKX01000003.1"/>
</dbReference>
<dbReference type="InterPro" id="IPR052893">
    <property type="entry name" value="TCS_response_regulator"/>
</dbReference>
<evidence type="ECO:0000313" key="4">
    <source>
        <dbReference type="Proteomes" id="UP000472320"/>
    </source>
</evidence>
<sequence>MHTPVPPILLVEDDEVDAMTVKRALRTIEVDNPLVHAEHGEAALAYLEATGNPPPCIILLDLNMPVMNGLEFLQHVKHHPHLRRIPVVVLSTSEEQQDRDASFDLGAAGFLPKCRDYSRFIDIMRTWDQYWTCSDLPV</sequence>
<dbReference type="InterPro" id="IPR011006">
    <property type="entry name" value="CheY-like_superfamily"/>
</dbReference>
<dbReference type="CDD" id="cd17557">
    <property type="entry name" value="REC_Rcp-like"/>
    <property type="match status" value="1"/>
</dbReference>
<dbReference type="SMART" id="SM00448">
    <property type="entry name" value="REC"/>
    <property type="match status" value="1"/>
</dbReference>
<feature type="domain" description="Response regulatory" evidence="2">
    <location>
        <begin position="7"/>
        <end position="128"/>
    </location>
</feature>
<comment type="caution">
    <text evidence="3">The sequence shown here is derived from an EMBL/GenBank/DDBJ whole genome shotgun (WGS) entry which is preliminary data.</text>
</comment>
<keyword evidence="4" id="KW-1185">Reference proteome</keyword>
<evidence type="ECO:0000313" key="3">
    <source>
        <dbReference type="EMBL" id="MTW10021.1"/>
    </source>
</evidence>
<dbReference type="OrthoDB" id="9793549at2"/>
<dbReference type="SUPFAM" id="SSF52172">
    <property type="entry name" value="CheY-like"/>
    <property type="match status" value="1"/>
</dbReference>
<dbReference type="AlphaFoldDB" id="A0A6L6QD57"/>
<dbReference type="GO" id="GO:0000160">
    <property type="term" value="P:phosphorelay signal transduction system"/>
    <property type="evidence" value="ECO:0007669"/>
    <property type="project" value="InterPro"/>
</dbReference>
<organism evidence="3 4">
    <name type="scientific">Massilia eburnea</name>
    <dbReference type="NCBI Taxonomy" id="1776165"/>
    <lineage>
        <taxon>Bacteria</taxon>
        <taxon>Pseudomonadati</taxon>
        <taxon>Pseudomonadota</taxon>
        <taxon>Betaproteobacteria</taxon>
        <taxon>Burkholderiales</taxon>
        <taxon>Oxalobacteraceae</taxon>
        <taxon>Telluria group</taxon>
        <taxon>Massilia</taxon>
    </lineage>
</organism>
<accession>A0A6L6QD57</accession>
<dbReference type="Gene3D" id="3.40.50.2300">
    <property type="match status" value="1"/>
</dbReference>
<keyword evidence="1" id="KW-0597">Phosphoprotein</keyword>
<feature type="modified residue" description="4-aspartylphosphate" evidence="1">
    <location>
        <position position="61"/>
    </location>
</feature>
<evidence type="ECO:0000259" key="2">
    <source>
        <dbReference type="PROSITE" id="PS50110"/>
    </source>
</evidence>
<name>A0A6L6QD57_9BURK</name>
<evidence type="ECO:0000256" key="1">
    <source>
        <dbReference type="PROSITE-ProRule" id="PRU00169"/>
    </source>
</evidence>
<dbReference type="EMBL" id="WNKX01000003">
    <property type="protein sequence ID" value="MTW10021.1"/>
    <property type="molecule type" value="Genomic_DNA"/>
</dbReference>
<gene>
    <name evidence="3" type="ORF">GM658_05355</name>
</gene>
<dbReference type="PROSITE" id="PS50110">
    <property type="entry name" value="RESPONSE_REGULATORY"/>
    <property type="match status" value="1"/>
</dbReference>
<dbReference type="PANTHER" id="PTHR44520:SF2">
    <property type="entry name" value="RESPONSE REGULATOR RCP1"/>
    <property type="match status" value="1"/>
</dbReference>
<dbReference type="PANTHER" id="PTHR44520">
    <property type="entry name" value="RESPONSE REGULATOR RCP1-RELATED"/>
    <property type="match status" value="1"/>
</dbReference>